<dbReference type="Proteomes" id="UP000499080">
    <property type="component" value="Unassembled WGS sequence"/>
</dbReference>
<keyword evidence="3" id="KW-1185">Reference proteome</keyword>
<comment type="caution">
    <text evidence="2">The sequence shown here is derived from an EMBL/GenBank/DDBJ whole genome shotgun (WGS) entry which is preliminary data.</text>
</comment>
<accession>A0A4Y2VT19</accession>
<protein>
    <submittedName>
        <fullName evidence="2">Uncharacterized protein</fullName>
    </submittedName>
</protein>
<feature type="region of interest" description="Disordered" evidence="1">
    <location>
        <begin position="63"/>
        <end position="82"/>
    </location>
</feature>
<evidence type="ECO:0000313" key="3">
    <source>
        <dbReference type="Proteomes" id="UP000499080"/>
    </source>
</evidence>
<dbReference type="AlphaFoldDB" id="A0A4Y2VT19"/>
<dbReference type="EMBL" id="BGPR01050559">
    <property type="protein sequence ID" value="GBO27548.1"/>
    <property type="molecule type" value="Genomic_DNA"/>
</dbReference>
<evidence type="ECO:0000313" key="2">
    <source>
        <dbReference type="EMBL" id="GBO27548.1"/>
    </source>
</evidence>
<feature type="compositionally biased region" description="Polar residues" evidence="1">
    <location>
        <begin position="91"/>
        <end position="114"/>
    </location>
</feature>
<evidence type="ECO:0000256" key="1">
    <source>
        <dbReference type="SAM" id="MobiDB-lite"/>
    </source>
</evidence>
<organism evidence="2 3">
    <name type="scientific">Araneus ventricosus</name>
    <name type="common">Orbweaver spider</name>
    <name type="synonym">Epeira ventricosa</name>
    <dbReference type="NCBI Taxonomy" id="182803"/>
    <lineage>
        <taxon>Eukaryota</taxon>
        <taxon>Metazoa</taxon>
        <taxon>Ecdysozoa</taxon>
        <taxon>Arthropoda</taxon>
        <taxon>Chelicerata</taxon>
        <taxon>Arachnida</taxon>
        <taxon>Araneae</taxon>
        <taxon>Araneomorphae</taxon>
        <taxon>Entelegynae</taxon>
        <taxon>Araneoidea</taxon>
        <taxon>Araneidae</taxon>
        <taxon>Araneus</taxon>
    </lineage>
</organism>
<reference evidence="2 3" key="1">
    <citation type="journal article" date="2019" name="Sci. Rep.">
        <title>Orb-weaving spider Araneus ventricosus genome elucidates the spidroin gene catalogue.</title>
        <authorList>
            <person name="Kono N."/>
            <person name="Nakamura H."/>
            <person name="Ohtoshi R."/>
            <person name="Moran D.A.P."/>
            <person name="Shinohara A."/>
            <person name="Yoshida Y."/>
            <person name="Fujiwara M."/>
            <person name="Mori M."/>
            <person name="Tomita M."/>
            <person name="Arakawa K."/>
        </authorList>
    </citation>
    <scope>NUCLEOTIDE SEQUENCE [LARGE SCALE GENOMIC DNA]</scope>
</reference>
<proteinExistence type="predicted"/>
<feature type="region of interest" description="Disordered" evidence="1">
    <location>
        <begin position="87"/>
        <end position="114"/>
    </location>
</feature>
<gene>
    <name evidence="2" type="ORF">AVEN_201192_1</name>
</gene>
<sequence length="178" mass="19921">MGSRTWNPPPPKPRPFHKATVALTVIEKKIIIIVFYSSRKLRIRTKCSRCVDALLSPGQHSRAFKYQPEESDRNPTSLGNQVLPSVRQDASENQQLPSGVSAETSFRPSVPTSASSSQALNIDQLDETFSSRGVFYFSRDLRIRTICSRSVDALLSPRQNRSGRVDALYRLGKTVRGE</sequence>
<name>A0A4Y2VT19_ARAVE</name>